<evidence type="ECO:0000256" key="1">
    <source>
        <dbReference type="ARBA" id="ARBA00023125"/>
    </source>
</evidence>
<dbReference type="Pfam" id="PF01381">
    <property type="entry name" value="HTH_3"/>
    <property type="match status" value="1"/>
</dbReference>
<accession>A0A1W1XSD5</accession>
<evidence type="ECO:0000313" key="4">
    <source>
        <dbReference type="Proteomes" id="UP000192468"/>
    </source>
</evidence>
<dbReference type="SMART" id="SM00530">
    <property type="entry name" value="HTH_XRE"/>
    <property type="match status" value="1"/>
</dbReference>
<evidence type="ECO:0000313" key="3">
    <source>
        <dbReference type="EMBL" id="SMC26806.1"/>
    </source>
</evidence>
<organism evidence="3 4">
    <name type="scientific">Clostridium acidisoli DSM 12555</name>
    <dbReference type="NCBI Taxonomy" id="1121291"/>
    <lineage>
        <taxon>Bacteria</taxon>
        <taxon>Bacillati</taxon>
        <taxon>Bacillota</taxon>
        <taxon>Clostridia</taxon>
        <taxon>Eubacteriales</taxon>
        <taxon>Clostridiaceae</taxon>
        <taxon>Clostridium</taxon>
    </lineage>
</organism>
<dbReference type="PROSITE" id="PS50943">
    <property type="entry name" value="HTH_CROC1"/>
    <property type="match status" value="1"/>
</dbReference>
<dbReference type="OrthoDB" id="9812495at2"/>
<name>A0A1W1XSD5_9CLOT</name>
<dbReference type="InterPro" id="IPR010982">
    <property type="entry name" value="Lambda_DNA-bd_dom_sf"/>
</dbReference>
<dbReference type="SUPFAM" id="SSF47413">
    <property type="entry name" value="lambda repressor-like DNA-binding domains"/>
    <property type="match status" value="1"/>
</dbReference>
<proteinExistence type="predicted"/>
<dbReference type="InterPro" id="IPR001387">
    <property type="entry name" value="Cro/C1-type_HTH"/>
</dbReference>
<reference evidence="3 4" key="1">
    <citation type="submission" date="2017-04" db="EMBL/GenBank/DDBJ databases">
        <authorList>
            <person name="Afonso C.L."/>
            <person name="Miller P.J."/>
            <person name="Scott M.A."/>
            <person name="Spackman E."/>
            <person name="Goraichik I."/>
            <person name="Dimitrov K.M."/>
            <person name="Suarez D.L."/>
            <person name="Swayne D.E."/>
        </authorList>
    </citation>
    <scope>NUCLEOTIDE SEQUENCE [LARGE SCALE GENOMIC DNA]</scope>
    <source>
        <strain evidence="3 4">DSM 12555</strain>
    </source>
</reference>
<gene>
    <name evidence="3" type="ORF">SAMN02745134_02951</name>
</gene>
<keyword evidence="4" id="KW-1185">Reference proteome</keyword>
<dbReference type="CDD" id="cd00093">
    <property type="entry name" value="HTH_XRE"/>
    <property type="match status" value="1"/>
</dbReference>
<dbReference type="PANTHER" id="PTHR46558">
    <property type="entry name" value="TRACRIPTIONAL REGULATORY PROTEIN-RELATED-RELATED"/>
    <property type="match status" value="1"/>
</dbReference>
<protein>
    <submittedName>
        <fullName evidence="3">DNA-binding transcriptional regulator, XRE-family HTH domain</fullName>
    </submittedName>
</protein>
<dbReference type="RefSeq" id="WP_084116747.1">
    <property type="nucleotide sequence ID" value="NZ_FWXH01000014.1"/>
</dbReference>
<dbReference type="Gene3D" id="1.10.260.40">
    <property type="entry name" value="lambda repressor-like DNA-binding domains"/>
    <property type="match status" value="1"/>
</dbReference>
<evidence type="ECO:0000259" key="2">
    <source>
        <dbReference type="PROSITE" id="PS50943"/>
    </source>
</evidence>
<keyword evidence="1 3" id="KW-0238">DNA-binding</keyword>
<feature type="domain" description="HTH cro/C1-type" evidence="2">
    <location>
        <begin position="8"/>
        <end position="62"/>
    </location>
</feature>
<dbReference type="Proteomes" id="UP000192468">
    <property type="component" value="Unassembled WGS sequence"/>
</dbReference>
<sequence>MINIGKNLKDYREKSNLTQQQVADAIGVSKGAIGHWENNVRSVNLVIIERLAKLYSTSASSLIGDENYKIKTSENVNLLDKIILDLANEGYFQDDKGFEDLDKSHKQILIGALNSHIKKILNK</sequence>
<dbReference type="PANTHER" id="PTHR46558:SF11">
    <property type="entry name" value="HTH-TYPE TRANSCRIPTIONAL REGULATOR XRE"/>
    <property type="match status" value="1"/>
</dbReference>
<dbReference type="GO" id="GO:0003677">
    <property type="term" value="F:DNA binding"/>
    <property type="evidence" value="ECO:0007669"/>
    <property type="project" value="UniProtKB-KW"/>
</dbReference>
<dbReference type="AlphaFoldDB" id="A0A1W1XSD5"/>
<dbReference type="EMBL" id="FWXH01000014">
    <property type="protein sequence ID" value="SMC26806.1"/>
    <property type="molecule type" value="Genomic_DNA"/>
</dbReference>
<dbReference type="STRING" id="1121291.SAMN02745134_02951"/>